<dbReference type="AlphaFoldDB" id="A0A1G7DRM6"/>
<dbReference type="EMBL" id="FNAQ01000015">
    <property type="protein sequence ID" value="SDE54137.1"/>
    <property type="molecule type" value="Genomic_DNA"/>
</dbReference>
<dbReference type="GO" id="GO:0046872">
    <property type="term" value="F:metal ion binding"/>
    <property type="evidence" value="ECO:0007669"/>
    <property type="project" value="InterPro"/>
</dbReference>
<evidence type="ECO:0000256" key="3">
    <source>
        <dbReference type="RuleBase" id="RU004447"/>
    </source>
</evidence>
<feature type="domain" description="Peptidase M16 N-terminal" evidence="4">
    <location>
        <begin position="71"/>
        <end position="115"/>
    </location>
</feature>
<dbReference type="GO" id="GO:0006508">
    <property type="term" value="P:proteolysis"/>
    <property type="evidence" value="ECO:0007669"/>
    <property type="project" value="InterPro"/>
</dbReference>
<dbReference type="PANTHER" id="PTHR11851:SF49">
    <property type="entry name" value="MITOCHONDRIAL-PROCESSING PEPTIDASE SUBUNIT ALPHA"/>
    <property type="match status" value="1"/>
</dbReference>
<evidence type="ECO:0000256" key="1">
    <source>
        <dbReference type="ARBA" id="ARBA00001947"/>
    </source>
</evidence>
<dbReference type="Gene3D" id="3.30.830.10">
    <property type="entry name" value="Metalloenzyme, LuxS/M16 peptidase-like"/>
    <property type="match status" value="2"/>
</dbReference>
<organism evidence="6 7">
    <name type="scientific">Desulfuromonas thiophila</name>
    <dbReference type="NCBI Taxonomy" id="57664"/>
    <lineage>
        <taxon>Bacteria</taxon>
        <taxon>Pseudomonadati</taxon>
        <taxon>Thermodesulfobacteriota</taxon>
        <taxon>Desulfuromonadia</taxon>
        <taxon>Desulfuromonadales</taxon>
        <taxon>Desulfuromonadaceae</taxon>
        <taxon>Desulfuromonas</taxon>
    </lineage>
</organism>
<evidence type="ECO:0000313" key="7">
    <source>
        <dbReference type="Proteomes" id="UP000243205"/>
    </source>
</evidence>
<dbReference type="InterPro" id="IPR011765">
    <property type="entry name" value="Pept_M16_N"/>
</dbReference>
<protein>
    <submittedName>
        <fullName evidence="6">Predicted Zn-dependent peptidase</fullName>
    </submittedName>
</protein>
<dbReference type="InterPro" id="IPR007863">
    <property type="entry name" value="Peptidase_M16_C"/>
</dbReference>
<accession>A0A1G7DRM6</accession>
<feature type="domain" description="Peptidase M16 C-terminal" evidence="5">
    <location>
        <begin position="274"/>
        <end position="450"/>
    </location>
</feature>
<proteinExistence type="inferred from homology"/>
<dbReference type="GO" id="GO:0004222">
    <property type="term" value="F:metalloendopeptidase activity"/>
    <property type="evidence" value="ECO:0007669"/>
    <property type="project" value="InterPro"/>
</dbReference>
<evidence type="ECO:0000313" key="6">
    <source>
        <dbReference type="EMBL" id="SDE54137.1"/>
    </source>
</evidence>
<keyword evidence="7" id="KW-1185">Reference proteome</keyword>
<reference evidence="7" key="1">
    <citation type="submission" date="2016-10" db="EMBL/GenBank/DDBJ databases">
        <authorList>
            <person name="Varghese N."/>
            <person name="Submissions S."/>
        </authorList>
    </citation>
    <scope>NUCLEOTIDE SEQUENCE [LARGE SCALE GENOMIC DNA]</scope>
    <source>
        <strain evidence="7">DSM 8987</strain>
    </source>
</reference>
<dbReference type="SUPFAM" id="SSF63411">
    <property type="entry name" value="LuxS/MPP-like metallohydrolase"/>
    <property type="match status" value="2"/>
</dbReference>
<dbReference type="InterPro" id="IPR001431">
    <property type="entry name" value="Pept_M16_Zn_BS"/>
</dbReference>
<comment type="cofactor">
    <cofactor evidence="1">
        <name>Zn(2+)</name>
        <dbReference type="ChEBI" id="CHEBI:29105"/>
    </cofactor>
</comment>
<evidence type="ECO:0000256" key="2">
    <source>
        <dbReference type="ARBA" id="ARBA00007261"/>
    </source>
</evidence>
<dbReference type="PROSITE" id="PS00143">
    <property type="entry name" value="INSULINASE"/>
    <property type="match status" value="1"/>
</dbReference>
<sequence length="520" mass="58944">MKPEQEIIPLPSGRGSFRGAAGCRGCAIWLARLLVLTWLLLPCGRAAALALQEQVHEFVLDNGLRLLVVPQPTAMTFTAYLTLGVGSVDERDSNRGIAHFLEHMRFKGTHQIGTRDFAAEEPLLRQLDEVVTRLQRCEQEANCPPQRLEALRQQVKQLEQQHRQLVVKDEFSEIYARHGGVDFNAFTSKDLTTYLISLPANRLELWFALEADRMKNTVLREFHTEKGVIQEERRRSYESRPFGLLYETLLATAFQVHPYRHPVIGWSSDIAALRKEQLQAFMERYYQPANCCIALVGAVEPAEAHRLAQHYFGGIPAGERVPPVTAVEPPQRGERRVQVRFQAEPQLLVAYHKPTVPSRDDYAFDLLAVLLTDGPTSLLHRRLVLEQQLVTQVSAFGAPGGRYDNLFVLHLVPRHPHPVAEVEAALYAELEQLCAVPPTQQQLDRARKRLRADHLRQLQSHRGLAGMLTHFQVVTGDWRYLDRYDAVIRSLTAAEVQQAAARWLKADNRTVVELVSQEAS</sequence>
<evidence type="ECO:0000259" key="4">
    <source>
        <dbReference type="Pfam" id="PF00675"/>
    </source>
</evidence>
<dbReference type="Pfam" id="PF05193">
    <property type="entry name" value="Peptidase_M16_C"/>
    <property type="match status" value="1"/>
</dbReference>
<dbReference type="STRING" id="57664.SAMN05661003_11524"/>
<evidence type="ECO:0000259" key="5">
    <source>
        <dbReference type="Pfam" id="PF05193"/>
    </source>
</evidence>
<dbReference type="Pfam" id="PF00675">
    <property type="entry name" value="Peptidase_M16"/>
    <property type="match status" value="2"/>
</dbReference>
<name>A0A1G7DRM6_9BACT</name>
<dbReference type="Proteomes" id="UP000243205">
    <property type="component" value="Unassembled WGS sequence"/>
</dbReference>
<feature type="domain" description="Peptidase M16 N-terminal" evidence="4">
    <location>
        <begin position="170"/>
        <end position="264"/>
    </location>
</feature>
<dbReference type="InterPro" id="IPR011249">
    <property type="entry name" value="Metalloenz_LuxS/M16"/>
</dbReference>
<comment type="similarity">
    <text evidence="2 3">Belongs to the peptidase M16 family.</text>
</comment>
<dbReference type="OrthoDB" id="9811314at2"/>
<dbReference type="PANTHER" id="PTHR11851">
    <property type="entry name" value="METALLOPROTEASE"/>
    <property type="match status" value="1"/>
</dbReference>
<dbReference type="InterPro" id="IPR050361">
    <property type="entry name" value="MPP/UQCRC_Complex"/>
</dbReference>
<gene>
    <name evidence="6" type="ORF">SAMN05661003_11524</name>
</gene>